<sequence length="184" mass="18050">MQGVLGTVAGGTLIEPLTNLLDTLLNPNDGTLSVVTGLLEDLTNTQDGALGPLTELVNELTLIPGEALNPLLDTLNGLVQGLTGGSDNGLTGVVDGVLGENGLLGGLVGENSLLAGVLTGVGGLLGGLFGGGSNTPAPTPQPGEGLVTSVDQVINNLVDGTVAEPIGDLIDNLTNPTDGTLSAV</sequence>
<dbReference type="EMBL" id="STFG01000038">
    <property type="protein sequence ID" value="THT95963.1"/>
    <property type="molecule type" value="Genomic_DNA"/>
</dbReference>
<gene>
    <name evidence="1" type="ORF">E9531_16910</name>
</gene>
<keyword evidence="2" id="KW-1185">Reference proteome</keyword>
<dbReference type="Proteomes" id="UP000308917">
    <property type="component" value="Unassembled WGS sequence"/>
</dbReference>
<comment type="caution">
    <text evidence="1">The sequence shown here is derived from an EMBL/GenBank/DDBJ whole genome shotgun (WGS) entry which is preliminary data.</text>
</comment>
<evidence type="ECO:0000313" key="2">
    <source>
        <dbReference type="Proteomes" id="UP000308917"/>
    </source>
</evidence>
<protein>
    <submittedName>
        <fullName evidence="1">Uncharacterized protein</fullName>
    </submittedName>
</protein>
<proteinExistence type="predicted"/>
<reference evidence="1 2" key="1">
    <citation type="journal article" date="2015" name="Antonie Van Leeuwenhoek">
        <title>Lampropedia puyangensis sp. nov., isolated from symptomatic bark of Populus ? euramericana canker and emended description of Lampropedia hyalina (Ehrenberg 1832) Lee et al. 2004.</title>
        <authorList>
            <person name="Li Y."/>
            <person name="Wang T."/>
            <person name="Piao C.G."/>
            <person name="Wang L.F."/>
            <person name="Tian G.Z."/>
            <person name="Zhu T.H."/>
            <person name="Guo M.W."/>
        </authorList>
    </citation>
    <scope>NUCLEOTIDE SEQUENCE [LARGE SCALE GENOMIC DNA]</scope>
    <source>
        <strain evidence="1 2">2-bin</strain>
    </source>
</reference>
<name>A0A4S8ERK9_9BURK</name>
<evidence type="ECO:0000313" key="1">
    <source>
        <dbReference type="EMBL" id="THT95963.1"/>
    </source>
</evidence>
<dbReference type="AlphaFoldDB" id="A0A4S8ERK9"/>
<accession>A0A4S8ERK9</accession>
<feature type="non-terminal residue" evidence="1">
    <location>
        <position position="184"/>
    </location>
</feature>
<organism evidence="1 2">
    <name type="scientific">Lampropedia puyangensis</name>
    <dbReference type="NCBI Taxonomy" id="1330072"/>
    <lineage>
        <taxon>Bacteria</taxon>
        <taxon>Pseudomonadati</taxon>
        <taxon>Pseudomonadota</taxon>
        <taxon>Betaproteobacteria</taxon>
        <taxon>Burkholderiales</taxon>
        <taxon>Comamonadaceae</taxon>
        <taxon>Lampropedia</taxon>
    </lineage>
</organism>